<dbReference type="Gene3D" id="3.60.20.30">
    <property type="entry name" value="(Glycosyl)asparaginase"/>
    <property type="match status" value="1"/>
</dbReference>
<organism evidence="2 3">
    <name type="scientific">Candidatus Paraluminiphilus aquimaris</name>
    <dbReference type="NCBI Taxonomy" id="2518994"/>
    <lineage>
        <taxon>Bacteria</taxon>
        <taxon>Pseudomonadati</taxon>
        <taxon>Pseudomonadota</taxon>
        <taxon>Gammaproteobacteria</taxon>
        <taxon>Cellvibrionales</taxon>
        <taxon>Halieaceae</taxon>
        <taxon>Candidatus Paraluminiphilus</taxon>
    </lineage>
</organism>
<dbReference type="PANTHER" id="PTHR10188">
    <property type="entry name" value="L-ASPARAGINASE"/>
    <property type="match status" value="1"/>
</dbReference>
<dbReference type="Pfam" id="PF01112">
    <property type="entry name" value="Asparaginase_2"/>
    <property type="match status" value="1"/>
</dbReference>
<evidence type="ECO:0000256" key="1">
    <source>
        <dbReference type="SAM" id="SignalP"/>
    </source>
</evidence>
<dbReference type="PANTHER" id="PTHR10188:SF6">
    <property type="entry name" value="N(4)-(BETA-N-ACETYLGLUCOSAMINYL)-L-ASPARAGINASE"/>
    <property type="match status" value="1"/>
</dbReference>
<dbReference type="RefSeq" id="WP_279241113.1">
    <property type="nucleotide sequence ID" value="NZ_CP036501.1"/>
</dbReference>
<evidence type="ECO:0000313" key="2">
    <source>
        <dbReference type="EMBL" id="UZP74653.1"/>
    </source>
</evidence>
<dbReference type="InterPro" id="IPR000246">
    <property type="entry name" value="Peptidase_T2"/>
</dbReference>
<dbReference type="InterPro" id="IPR029055">
    <property type="entry name" value="Ntn_hydrolases_N"/>
</dbReference>
<feature type="chain" id="PRO_5045268384" evidence="1">
    <location>
        <begin position="20"/>
        <end position="329"/>
    </location>
</feature>
<dbReference type="Proteomes" id="UP001317963">
    <property type="component" value="Chromosome"/>
</dbReference>
<dbReference type="EMBL" id="CP036501">
    <property type="protein sequence ID" value="UZP74653.1"/>
    <property type="molecule type" value="Genomic_DNA"/>
</dbReference>
<dbReference type="SUPFAM" id="SSF56235">
    <property type="entry name" value="N-terminal nucleophile aminohydrolases (Ntn hydrolases)"/>
    <property type="match status" value="1"/>
</dbReference>
<gene>
    <name evidence="2" type="ORF">E0F26_07845</name>
</gene>
<accession>A0ABY6Q8C5</accession>
<proteinExistence type="predicted"/>
<feature type="signal peptide" evidence="1">
    <location>
        <begin position="1"/>
        <end position="19"/>
    </location>
</feature>
<keyword evidence="3" id="KW-1185">Reference proteome</keyword>
<reference evidence="2 3" key="1">
    <citation type="submission" date="2019-02" db="EMBL/GenBank/DDBJ databases">
        <title>Halieaceae_genomes.</title>
        <authorList>
            <person name="Li S.-H."/>
        </authorList>
    </citation>
    <scope>NUCLEOTIDE SEQUENCE [LARGE SCALE GENOMIC DNA]</scope>
    <source>
        <strain evidence="2 3">JH123</strain>
    </source>
</reference>
<protein>
    <submittedName>
        <fullName evidence="2">Isoaspartyl peptidase/L-asparaginase</fullName>
    </submittedName>
</protein>
<keyword evidence="1" id="KW-0732">Signal</keyword>
<dbReference type="CDD" id="cd04701">
    <property type="entry name" value="Asparaginase_2"/>
    <property type="match status" value="1"/>
</dbReference>
<evidence type="ECO:0000313" key="3">
    <source>
        <dbReference type="Proteomes" id="UP001317963"/>
    </source>
</evidence>
<name>A0ABY6Q8C5_9GAMM</name>
<sequence>MRGRLFFLLLTFFTSPISAEEPPVAIALHGGAGTIERARMTPEQAMAYSRFLDEAIVEGHRQLKAGAVGLDVVVNIIQRMEDSPLFNAGRGAVYTWEGHHELDASIMHGAELDAGAVAGVTTVKSPIALARAVMERSPHVMLASRGAEQFAAEQGFEGVPEDYFDTERRQKALEAYKRARQAGLSPKPDYKFGTVGVAVLDTMGNLVAGTSTGGMTGKRWGRIGDAPVIGAGTYANNASCAVSATGHGEYFIRHTVARDVCARMELAGESLSQAADEVVNKTLVKAGGDGGIIAVDAKGNVALTFNTPGMYRASINASGEKVVGIFGDD</sequence>